<dbReference type="RefSeq" id="WP_025441398.1">
    <property type="nucleotide sequence ID" value="NZ_JBHRSF010000011.1"/>
</dbReference>
<reference evidence="2 3" key="2">
    <citation type="submission" date="2018-08" db="EMBL/GenBank/DDBJ databases">
        <title>The draft genome of Acinetobacter sichuanensis strain WCHAc060041.</title>
        <authorList>
            <person name="Qin J."/>
            <person name="Feng Y."/>
            <person name="Zong Z."/>
        </authorList>
    </citation>
    <scope>NUCLEOTIDE SEQUENCE [LARGE SCALE GENOMIC DNA]</scope>
    <source>
        <strain evidence="2 3">WCHAc060041</strain>
    </source>
</reference>
<dbReference type="GeneID" id="89492190"/>
<reference evidence="1" key="4">
    <citation type="submission" date="2024-09" db="EMBL/GenBank/DDBJ databases">
        <authorList>
            <person name="Sun Q."/>
            <person name="Mori K."/>
        </authorList>
    </citation>
    <scope>NUCLEOTIDE SEQUENCE</scope>
    <source>
        <strain evidence="1">KCTC 62575</strain>
    </source>
</reference>
<evidence type="ECO:0000313" key="4">
    <source>
        <dbReference type="Proteomes" id="UP001595455"/>
    </source>
</evidence>
<proteinExistence type="predicted"/>
<accession>A0A371YJK8</accession>
<dbReference type="EMBL" id="JBHRSF010000011">
    <property type="protein sequence ID" value="MFC2994939.1"/>
    <property type="molecule type" value="Genomic_DNA"/>
</dbReference>
<comment type="caution">
    <text evidence="2">The sequence shown here is derived from an EMBL/GenBank/DDBJ whole genome shotgun (WGS) entry which is preliminary data.</text>
</comment>
<reference evidence="1" key="1">
    <citation type="journal article" date="2014" name="Int. J. Syst. Evol. Microbiol.">
        <title>Complete genome of a new Firmicutes species belonging to the dominant human colonic microbiota ('Ruminococcus bicirculans') reveals two chromosomes and a selective capacity to utilize plant glucans.</title>
        <authorList>
            <consortium name="NISC Comparative Sequencing Program"/>
            <person name="Wegmann U."/>
            <person name="Louis P."/>
            <person name="Goesmann A."/>
            <person name="Henrissat B."/>
            <person name="Duncan S.H."/>
            <person name="Flint H.J."/>
        </authorList>
    </citation>
    <scope>NUCLEOTIDE SEQUENCE</scope>
    <source>
        <strain evidence="1">KCTC 62575</strain>
    </source>
</reference>
<dbReference type="Proteomes" id="UP000240957">
    <property type="component" value="Unassembled WGS sequence"/>
</dbReference>
<protein>
    <recommendedName>
        <fullName evidence="5">Integrase</fullName>
    </recommendedName>
</protein>
<evidence type="ECO:0000313" key="3">
    <source>
        <dbReference type="Proteomes" id="UP000240957"/>
    </source>
</evidence>
<dbReference type="OrthoDB" id="8532641at2"/>
<evidence type="ECO:0000313" key="1">
    <source>
        <dbReference type="EMBL" id="MFC2994939.1"/>
    </source>
</evidence>
<dbReference type="Proteomes" id="UP001595455">
    <property type="component" value="Unassembled WGS sequence"/>
</dbReference>
<dbReference type="EMBL" id="PYIX02000068">
    <property type="protein sequence ID" value="RFC81651.1"/>
    <property type="molecule type" value="Genomic_DNA"/>
</dbReference>
<evidence type="ECO:0000313" key="2">
    <source>
        <dbReference type="EMBL" id="RFC81651.1"/>
    </source>
</evidence>
<gene>
    <name evidence="1" type="ORF">ACFODO_06585</name>
    <name evidence="2" type="ORF">C9E89_020685</name>
</gene>
<sequence length="786" mass="88555">MSRVSPKSFPQGIITKGHTDKNFQFLVLSGNVLLLIQSHLANLPPSQRRSANRAVFYFECFLWLINHPPITSTLDLRTNAFLSIQRLFYGALYSNCFLAAEVKYSGRQRLVRYFFKLLAELSKSSPINIFVYSDLTDSQVRECIAQFEAIGIDPVRAAKLMGWQVADRSANSFRLKMGAIFDVFGPDFTMELHQESKKHALAHSHYSNYANVVSRFDDFLRWYDDDPIDRPSLNAHVLQDPVFVYQLFWSFQRWHFEGYSERSQTQPTERVLANLQRQWIRIICWAKSVLVSGGLMCSPLGDVWPEGSKKLTRFLHEVGHHRYADGESLVSQKLLTQIPLSVTDKEATELLFRQIEDDFNKVVRWARREIDHIAHRLNVIDQACDQGDLITLGSRISARAYGQPVMGMNSLIRTVKETHNGFAIIDHAMRGHLVSATGSSFSTSELAANLAMPTKYAIAPIALWLVAQHPVLTEASLLKCELFDRNGKRTGFVKTDSGSVLVVKKNRKGKQQEVVLSDDAASVVELLIQITAPVRRYLKEKRDDAWRRLFIVAGGQGFQEPYTFTNQTSFAKILRQKAFIQAHSAELGDMVSVLSLARIRATAGVLVYLKSLSIEKMAESLGNSKRVAMNHYLPPTIMQFFQERWVRIFQNAVIVHAMKDSPYLLDATDFSSMSELDMFLEAHALRTPPEEPEQLSSSSEQISGSSDPEIVISIDEGVLGVLLSLKMAVEQAGPRAAGTAVYWSQFAAKIEAHIESDGYLDPYIRGCLVKAKGIANPQQFEGLVYG</sequence>
<reference evidence="4" key="3">
    <citation type="journal article" date="2019" name="Int. J. Syst. Evol. Microbiol.">
        <title>The Global Catalogue of Microorganisms (GCM) 10K type strain sequencing project: providing services to taxonomists for standard genome sequencing and annotation.</title>
        <authorList>
            <consortium name="The Broad Institute Genomics Platform"/>
            <consortium name="The Broad Institute Genome Sequencing Center for Infectious Disease"/>
            <person name="Wu L."/>
            <person name="Ma J."/>
        </authorList>
    </citation>
    <scope>NUCLEOTIDE SEQUENCE [LARGE SCALE GENOMIC DNA]</scope>
    <source>
        <strain evidence="4">KCTC 62575</strain>
    </source>
</reference>
<name>A0A371YJK8_9GAMM</name>
<dbReference type="AlphaFoldDB" id="A0A371YJK8"/>
<organism evidence="2 3">
    <name type="scientific">Acinetobacter sichuanensis</name>
    <dbReference type="NCBI Taxonomy" id="2136183"/>
    <lineage>
        <taxon>Bacteria</taxon>
        <taxon>Pseudomonadati</taxon>
        <taxon>Pseudomonadota</taxon>
        <taxon>Gammaproteobacteria</taxon>
        <taxon>Moraxellales</taxon>
        <taxon>Moraxellaceae</taxon>
        <taxon>Acinetobacter</taxon>
    </lineage>
</organism>
<evidence type="ECO:0008006" key="5">
    <source>
        <dbReference type="Google" id="ProtNLM"/>
    </source>
</evidence>
<keyword evidence="4" id="KW-1185">Reference proteome</keyword>